<reference evidence="3 4" key="2">
    <citation type="submission" date="2024-06" db="EMBL/GenBank/DDBJ databases">
        <title>Thioclava kandeliae sp. nov. from a rhizosphere soil sample of Kandelia candel in a mangrove.</title>
        <authorList>
            <person name="Mu T."/>
        </authorList>
    </citation>
    <scope>NUCLEOTIDE SEQUENCE [LARGE SCALE GENOMIC DNA]</scope>
    <source>
        <strain evidence="3 4">CPCC 100088</strain>
    </source>
</reference>
<keyword evidence="2" id="KW-0732">Signal</keyword>
<protein>
    <submittedName>
        <fullName evidence="3">VPLPA-CTERM sorting domain-containing protein</fullName>
    </submittedName>
</protein>
<sequence length="320" mass="34197">MRLRHIRHFALYAALALPVLTAPVHAASTYAEVSTFEGSAYCYVSCTDITLTNPRNYITYNTYTDYGSRGAVAGQETSSVAIDGSTGAITSSTSYLQGDMPVEEQPFGNWYSNDDVSDDPTTEAYEYSGWGAYAGASIYGALTASGSGYLTASATFSGDVAMTYYQRLNSTYTDISAIAGLTLYTSDYLSDGAESFSSDSASYYQYLDTYSFSDDGILADGSYDFGDTFSFDLTTTIWLEDGETAFLDLWTYLSAWGATTATSTLALAFATTEGLTVSSDSDLFSAVPAVPLPASALLLLCAIAGLPLLRRRERTPLPAA</sequence>
<keyword evidence="4" id="KW-1185">Reference proteome</keyword>
<dbReference type="NCBIfam" id="TIGR03370">
    <property type="entry name" value="VPLPA-CTERM"/>
    <property type="match status" value="1"/>
</dbReference>
<dbReference type="Proteomes" id="UP001438953">
    <property type="component" value="Unassembled WGS sequence"/>
</dbReference>
<comment type="caution">
    <text evidence="3">The sequence shown here is derived from an EMBL/GenBank/DDBJ whole genome shotgun (WGS) entry which is preliminary data.</text>
</comment>
<evidence type="ECO:0000256" key="1">
    <source>
        <dbReference type="SAM" id="Phobius"/>
    </source>
</evidence>
<keyword evidence="1" id="KW-1133">Transmembrane helix</keyword>
<feature type="signal peptide" evidence="2">
    <location>
        <begin position="1"/>
        <end position="26"/>
    </location>
</feature>
<gene>
    <name evidence="3" type="ORF">VSX56_07755</name>
</gene>
<name>A0ABV1SFJ0_9RHOB</name>
<dbReference type="EMBL" id="JAYWLC010000005">
    <property type="protein sequence ID" value="MER5171668.1"/>
    <property type="molecule type" value="Genomic_DNA"/>
</dbReference>
<evidence type="ECO:0000313" key="4">
    <source>
        <dbReference type="Proteomes" id="UP001438953"/>
    </source>
</evidence>
<organism evidence="3 4">
    <name type="scientific">Thioclava kandeliae</name>
    <dbReference type="NCBI Taxonomy" id="3070818"/>
    <lineage>
        <taxon>Bacteria</taxon>
        <taxon>Pseudomonadati</taxon>
        <taxon>Pseudomonadota</taxon>
        <taxon>Alphaproteobacteria</taxon>
        <taxon>Rhodobacterales</taxon>
        <taxon>Paracoccaceae</taxon>
        <taxon>Thioclava</taxon>
    </lineage>
</organism>
<reference evidence="3 4" key="1">
    <citation type="submission" date="2024-01" db="EMBL/GenBank/DDBJ databases">
        <authorList>
            <person name="Deng Y."/>
            <person name="Su J."/>
        </authorList>
    </citation>
    <scope>NUCLEOTIDE SEQUENCE [LARGE SCALE GENOMIC DNA]</scope>
    <source>
        <strain evidence="3 4">CPCC 100088</strain>
    </source>
</reference>
<dbReference type="RefSeq" id="WP_350936180.1">
    <property type="nucleotide sequence ID" value="NZ_JAYWLC010000005.1"/>
</dbReference>
<feature type="chain" id="PRO_5046986391" evidence="2">
    <location>
        <begin position="27"/>
        <end position="320"/>
    </location>
</feature>
<dbReference type="InterPro" id="IPR022472">
    <property type="entry name" value="VPLPA-CTERM"/>
</dbReference>
<feature type="transmembrane region" description="Helical" evidence="1">
    <location>
        <begin position="290"/>
        <end position="309"/>
    </location>
</feature>
<keyword evidence="1" id="KW-0812">Transmembrane</keyword>
<proteinExistence type="predicted"/>
<keyword evidence="1" id="KW-0472">Membrane</keyword>
<evidence type="ECO:0000256" key="2">
    <source>
        <dbReference type="SAM" id="SignalP"/>
    </source>
</evidence>
<accession>A0ABV1SFJ0</accession>
<evidence type="ECO:0000313" key="3">
    <source>
        <dbReference type="EMBL" id="MER5171668.1"/>
    </source>
</evidence>